<reference evidence="3 4" key="1">
    <citation type="journal article" date="2013" name="BMC Genomics">
        <title>The genome and transcriptome of the pine saprophyte Ophiostoma piceae, and a comparison with the bark beetle-associated pine pathogen Grosmannia clavigera.</title>
        <authorList>
            <person name="Haridas S."/>
            <person name="Wang Y."/>
            <person name="Lim L."/>
            <person name="Massoumi Alamouti S."/>
            <person name="Jackman S."/>
            <person name="Docking R."/>
            <person name="Robertson G."/>
            <person name="Birol I."/>
            <person name="Bohlmann J."/>
            <person name="Breuil C."/>
        </authorList>
    </citation>
    <scope>NUCLEOTIDE SEQUENCE [LARGE SCALE GENOMIC DNA]</scope>
    <source>
        <strain evidence="3 4">UAMH 11346</strain>
    </source>
</reference>
<feature type="compositionally biased region" description="Polar residues" evidence="1">
    <location>
        <begin position="159"/>
        <end position="171"/>
    </location>
</feature>
<dbReference type="STRING" id="1262450.S3C7B0"/>
<dbReference type="eggNOG" id="ENOG502SBJJ">
    <property type="taxonomic scope" value="Eukaryota"/>
</dbReference>
<protein>
    <submittedName>
        <fullName evidence="3">Ubiquitin-conjugating enzyme</fullName>
    </submittedName>
</protein>
<feature type="compositionally biased region" description="Low complexity" evidence="1">
    <location>
        <begin position="269"/>
        <end position="285"/>
    </location>
</feature>
<dbReference type="OMA" id="DGIWAKR"/>
<name>S3C7B0_OPHP1</name>
<dbReference type="VEuPathDB" id="FungiDB:F503_04269"/>
<feature type="region of interest" description="Disordered" evidence="1">
    <location>
        <begin position="250"/>
        <end position="294"/>
    </location>
</feature>
<evidence type="ECO:0000313" key="3">
    <source>
        <dbReference type="EMBL" id="EPE08682.1"/>
    </source>
</evidence>
<feature type="domain" description="UBC core" evidence="2">
    <location>
        <begin position="12"/>
        <end position="188"/>
    </location>
</feature>
<dbReference type="Proteomes" id="UP000016923">
    <property type="component" value="Unassembled WGS sequence"/>
</dbReference>
<keyword evidence="4" id="KW-1185">Reference proteome</keyword>
<dbReference type="OrthoDB" id="5596422at2759"/>
<evidence type="ECO:0000256" key="1">
    <source>
        <dbReference type="SAM" id="MobiDB-lite"/>
    </source>
</evidence>
<sequence>MSNSKLASLPSLRRQTLLAEFSGLKQACPEGVFVSLTPGDPSLWSGVIFVHNDWTLTDNIGPYAPAVLRFQISFPDTYPDLPPLVTFSTDIFHPLIASLTNHMSGPQEGGTAHAPDEERLPPGGFSLRHGFPAWFGRGNRSASGRQSQLAPQTPPRPSSFGSAQSTPNSAAVSPFAKNSRAAAGGSMTSGTGLVTAASTPTPSYLRTRPAATDISTYDVLDYLRSAFDDPSVLDSVPLEAAGDPNAWHAWRTHQRQQGKVLPETGGDVASAGSPSSASAQASEVSNPSRSPGDWNWEHVWENRVREGINNSLSDPVLFGSAGAADDVIRFLSMEDGDVETIKENLKRTLGAPVS</sequence>
<dbReference type="CDD" id="cd23814">
    <property type="entry name" value="UEV_AKTIP"/>
    <property type="match status" value="1"/>
</dbReference>
<evidence type="ECO:0000313" key="4">
    <source>
        <dbReference type="Proteomes" id="UP000016923"/>
    </source>
</evidence>
<dbReference type="Gene3D" id="3.10.110.10">
    <property type="entry name" value="Ubiquitin Conjugating Enzyme"/>
    <property type="match status" value="1"/>
</dbReference>
<dbReference type="HOGENOM" id="CLU_040072_0_0_1"/>
<feature type="compositionally biased region" description="Low complexity" evidence="1">
    <location>
        <begin position="181"/>
        <end position="192"/>
    </location>
</feature>
<feature type="region of interest" description="Disordered" evidence="1">
    <location>
        <begin position="102"/>
        <end position="123"/>
    </location>
</feature>
<proteinExistence type="predicted"/>
<dbReference type="AlphaFoldDB" id="S3C7B0"/>
<evidence type="ECO:0000259" key="2">
    <source>
        <dbReference type="PROSITE" id="PS50127"/>
    </source>
</evidence>
<dbReference type="InterPro" id="IPR016135">
    <property type="entry name" value="UBQ-conjugating_enzyme/RWD"/>
</dbReference>
<feature type="compositionally biased region" description="Polar residues" evidence="1">
    <location>
        <begin position="140"/>
        <end position="151"/>
    </location>
</feature>
<accession>S3C7B0</accession>
<dbReference type="InterPro" id="IPR000608">
    <property type="entry name" value="UBC"/>
</dbReference>
<organism evidence="3 4">
    <name type="scientific">Ophiostoma piceae (strain UAMH 11346)</name>
    <name type="common">Sap stain fungus</name>
    <dbReference type="NCBI Taxonomy" id="1262450"/>
    <lineage>
        <taxon>Eukaryota</taxon>
        <taxon>Fungi</taxon>
        <taxon>Dikarya</taxon>
        <taxon>Ascomycota</taxon>
        <taxon>Pezizomycotina</taxon>
        <taxon>Sordariomycetes</taxon>
        <taxon>Sordariomycetidae</taxon>
        <taxon>Ophiostomatales</taxon>
        <taxon>Ophiostomataceae</taxon>
        <taxon>Ophiostoma</taxon>
    </lineage>
</organism>
<feature type="region of interest" description="Disordered" evidence="1">
    <location>
        <begin position="137"/>
        <end position="206"/>
    </location>
</feature>
<dbReference type="SUPFAM" id="SSF54495">
    <property type="entry name" value="UBC-like"/>
    <property type="match status" value="1"/>
</dbReference>
<dbReference type="Pfam" id="PF00179">
    <property type="entry name" value="UQ_con"/>
    <property type="match status" value="1"/>
</dbReference>
<dbReference type="EMBL" id="KE148148">
    <property type="protein sequence ID" value="EPE08682.1"/>
    <property type="molecule type" value="Genomic_DNA"/>
</dbReference>
<gene>
    <name evidence="3" type="ORF">F503_04269</name>
</gene>
<dbReference type="PROSITE" id="PS50127">
    <property type="entry name" value="UBC_2"/>
    <property type="match status" value="1"/>
</dbReference>